<feature type="signal peptide" evidence="3">
    <location>
        <begin position="1"/>
        <end position="19"/>
    </location>
</feature>
<dbReference type="OrthoDB" id="623670at2759"/>
<evidence type="ECO:0000256" key="2">
    <source>
        <dbReference type="SAM" id="MobiDB-lite"/>
    </source>
</evidence>
<keyword evidence="1 3" id="KW-0732">Signal</keyword>
<reference evidence="4" key="1">
    <citation type="submission" date="2014-06" db="EMBL/GenBank/DDBJ databases">
        <authorList>
            <person name="Ju J."/>
            <person name="Zhang J."/>
        </authorList>
    </citation>
    <scope>NUCLEOTIDE SEQUENCE</scope>
    <source>
        <strain evidence="4">SscI8</strain>
    </source>
</reference>
<dbReference type="PANTHER" id="PTHR31836">
    <property type="match status" value="1"/>
</dbReference>
<evidence type="ECO:0008006" key="5">
    <source>
        <dbReference type="Google" id="ProtNLM"/>
    </source>
</evidence>
<name>A0A127ZJK0_9BASI</name>
<feature type="region of interest" description="Disordered" evidence="2">
    <location>
        <begin position="58"/>
        <end position="121"/>
    </location>
</feature>
<accession>A0A127ZJK0</accession>
<dbReference type="InterPro" id="IPR036908">
    <property type="entry name" value="RlpA-like_sf"/>
</dbReference>
<feature type="chain" id="PRO_5007281343" description="RlpA-like protein double-psi beta-barrel domain-containing protein" evidence="3">
    <location>
        <begin position="20"/>
        <end position="222"/>
    </location>
</feature>
<evidence type="ECO:0000256" key="1">
    <source>
        <dbReference type="ARBA" id="ARBA00022729"/>
    </source>
</evidence>
<sequence length="222" mass="24216">MRFTTLALYSSLIVTAASAHISTLNVASSSSRSLSPRSDAVAASSHATDIALQKRAEEVEVDVEVSEDDEDDEEVEEIDIEARGKKHKHHRSYKHGGGRRSSHKKQHRHKKPKKQTHPAKSHEYIAGGSFQGKGTFFTPDQGACGKWNTGTDKIVALSSDIYQGGKHCFEGVRICHGGKCVNAKVADLCPGCRKTSLDMSPSLFKELASPDIGVIDIQWSFV</sequence>
<dbReference type="CDD" id="cd22191">
    <property type="entry name" value="DPBB_RlpA_EXP_N-like"/>
    <property type="match status" value="1"/>
</dbReference>
<evidence type="ECO:0000256" key="3">
    <source>
        <dbReference type="SAM" id="SignalP"/>
    </source>
</evidence>
<dbReference type="PANTHER" id="PTHR31836:SF25">
    <property type="entry name" value="RLPA-LIKE PROTEIN DOUBLE-PSI BETA-BARREL DOMAIN-CONTAINING PROTEIN"/>
    <property type="match status" value="1"/>
</dbReference>
<protein>
    <recommendedName>
        <fullName evidence="5">RlpA-like protein double-psi beta-barrel domain-containing protein</fullName>
    </recommendedName>
</protein>
<dbReference type="SUPFAM" id="SSF50685">
    <property type="entry name" value="Barwin-like endoglucanases"/>
    <property type="match status" value="1"/>
</dbReference>
<feature type="compositionally biased region" description="Acidic residues" evidence="2">
    <location>
        <begin position="59"/>
        <end position="79"/>
    </location>
</feature>
<dbReference type="InterPro" id="IPR051477">
    <property type="entry name" value="Expansin_CellWall"/>
</dbReference>
<feature type="compositionally biased region" description="Basic residues" evidence="2">
    <location>
        <begin position="84"/>
        <end position="119"/>
    </location>
</feature>
<organism evidence="4">
    <name type="scientific">Sporisorium scitamineum</name>
    <dbReference type="NCBI Taxonomy" id="49012"/>
    <lineage>
        <taxon>Eukaryota</taxon>
        <taxon>Fungi</taxon>
        <taxon>Dikarya</taxon>
        <taxon>Basidiomycota</taxon>
        <taxon>Ustilaginomycotina</taxon>
        <taxon>Ustilaginomycetes</taxon>
        <taxon>Ustilaginales</taxon>
        <taxon>Ustilaginaceae</taxon>
        <taxon>Sporisorium</taxon>
    </lineage>
</organism>
<dbReference type="Gene3D" id="2.40.40.10">
    <property type="entry name" value="RlpA-like domain"/>
    <property type="match status" value="1"/>
</dbReference>
<proteinExistence type="predicted"/>
<dbReference type="EMBL" id="LK056694">
    <property type="protein sequence ID" value="CDU26298.1"/>
    <property type="molecule type" value="Genomic_DNA"/>
</dbReference>
<dbReference type="AlphaFoldDB" id="A0A127ZJK0"/>
<gene>
    <name evidence="4" type="ORF">SPSC_06492</name>
</gene>
<evidence type="ECO:0000313" key="4">
    <source>
        <dbReference type="EMBL" id="CDU26298.1"/>
    </source>
</evidence>